<accession>A0ABR2HZK5</accession>
<dbReference type="Proteomes" id="UP001390339">
    <property type="component" value="Unassembled WGS sequence"/>
</dbReference>
<dbReference type="EMBL" id="JAPCWZ010000007">
    <property type="protein sequence ID" value="KAK8855155.1"/>
    <property type="molecule type" value="Genomic_DNA"/>
</dbReference>
<organism evidence="1 2">
    <name type="scientific">Apiospora arundinis</name>
    <dbReference type="NCBI Taxonomy" id="335852"/>
    <lineage>
        <taxon>Eukaryota</taxon>
        <taxon>Fungi</taxon>
        <taxon>Dikarya</taxon>
        <taxon>Ascomycota</taxon>
        <taxon>Pezizomycotina</taxon>
        <taxon>Sordariomycetes</taxon>
        <taxon>Xylariomycetidae</taxon>
        <taxon>Amphisphaeriales</taxon>
        <taxon>Apiosporaceae</taxon>
        <taxon>Apiospora</taxon>
    </lineage>
</organism>
<reference evidence="1 2" key="1">
    <citation type="journal article" date="2024" name="IMA Fungus">
        <title>Apiospora arundinis, a panoply of carbohydrate-active enzymes and secondary metabolites.</title>
        <authorList>
            <person name="Sorensen T."/>
            <person name="Petersen C."/>
            <person name="Muurmann A.T."/>
            <person name="Christiansen J.V."/>
            <person name="Brundto M.L."/>
            <person name="Overgaard C.K."/>
            <person name="Boysen A.T."/>
            <person name="Wollenberg R.D."/>
            <person name="Larsen T.O."/>
            <person name="Sorensen J.L."/>
            <person name="Nielsen K.L."/>
            <person name="Sondergaard T.E."/>
        </authorList>
    </citation>
    <scope>NUCLEOTIDE SEQUENCE [LARGE SCALE GENOMIC DNA]</scope>
    <source>
        <strain evidence="1 2">AAU 773</strain>
    </source>
</reference>
<dbReference type="Gene3D" id="1.20.1050.10">
    <property type="match status" value="1"/>
</dbReference>
<dbReference type="InterPro" id="IPR036282">
    <property type="entry name" value="Glutathione-S-Trfase_C_sf"/>
</dbReference>
<protein>
    <recommendedName>
        <fullName evidence="3">GST N-terminal domain-containing protein</fullName>
    </recommendedName>
</protein>
<comment type="caution">
    <text evidence="1">The sequence shown here is derived from an EMBL/GenBank/DDBJ whole genome shotgun (WGS) entry which is preliminary data.</text>
</comment>
<dbReference type="Gene3D" id="3.40.30.10">
    <property type="entry name" value="Glutaredoxin"/>
    <property type="match status" value="1"/>
</dbReference>
<name>A0ABR2HZK5_9PEZI</name>
<keyword evidence="2" id="KW-1185">Reference proteome</keyword>
<evidence type="ECO:0000313" key="1">
    <source>
        <dbReference type="EMBL" id="KAK8855155.1"/>
    </source>
</evidence>
<evidence type="ECO:0000313" key="2">
    <source>
        <dbReference type="Proteomes" id="UP001390339"/>
    </source>
</evidence>
<proteinExistence type="predicted"/>
<sequence>MASELQHTLWLWLEGLFPRRVWYYLLNQGLVATPSDLLDGKTTAASLHINRMHMDMATGTWIFADPSNPAPPGASTPCLGISDPATGETRYVYESASILAYLDTVYGNSHTGAISAMPRDDPVDVATMHDVIGMVNLAMLDSGYYTRHAIPALAAWSGLANADRSRGAAQNARASMAKSLGKVQTWAAPSLKATGWLTPGTGGGPGLADFCLAAARRYLELTFGWDIFDGEGKGNGEDLKELVAWYERFKGLEWWEAAEEHAIVQPPQLRMGKESREF</sequence>
<evidence type="ECO:0008006" key="3">
    <source>
        <dbReference type="Google" id="ProtNLM"/>
    </source>
</evidence>
<dbReference type="SUPFAM" id="SSF47616">
    <property type="entry name" value="GST C-terminal domain-like"/>
    <property type="match status" value="1"/>
</dbReference>
<gene>
    <name evidence="1" type="ORF">PGQ11_011067</name>
</gene>